<feature type="transmembrane region" description="Helical" evidence="1">
    <location>
        <begin position="6"/>
        <end position="29"/>
    </location>
</feature>
<keyword evidence="1" id="KW-0472">Membrane</keyword>
<organism evidence="2 3">
    <name type="scientific">Crassostrea virginica</name>
    <name type="common">Eastern oyster</name>
    <dbReference type="NCBI Taxonomy" id="6565"/>
    <lineage>
        <taxon>Eukaryota</taxon>
        <taxon>Metazoa</taxon>
        <taxon>Spiralia</taxon>
        <taxon>Lophotrochozoa</taxon>
        <taxon>Mollusca</taxon>
        <taxon>Bivalvia</taxon>
        <taxon>Autobranchia</taxon>
        <taxon>Pteriomorphia</taxon>
        <taxon>Ostreida</taxon>
        <taxon>Ostreoidea</taxon>
        <taxon>Ostreidae</taxon>
        <taxon>Crassostrea</taxon>
    </lineage>
</organism>
<name>A0A8B8AT40_CRAVI</name>
<keyword evidence="1" id="KW-1133">Transmembrane helix</keyword>
<keyword evidence="2" id="KW-1185">Reference proteome</keyword>
<evidence type="ECO:0000313" key="3">
    <source>
        <dbReference type="RefSeq" id="XP_022294241.1"/>
    </source>
</evidence>
<accession>A0A8B8AT40</accession>
<dbReference type="Proteomes" id="UP000694844">
    <property type="component" value="Chromosome 7"/>
</dbReference>
<dbReference type="KEGG" id="cvn:111104529"/>
<gene>
    <name evidence="3" type="primary">LOC111104529</name>
</gene>
<evidence type="ECO:0000256" key="1">
    <source>
        <dbReference type="SAM" id="Phobius"/>
    </source>
</evidence>
<sequence length="356" mass="40949">MKHEEFLNYFLVFVVRFTMRTFFVALVFFASIKPIESQRCSGVKGIQCCTGYVFNEKIGDCEKCPTGYFGDCSKRCTPPTYGEDCQSLCHCTQGFYCHFAYGCLPHINNETDHQQTSSLSLVSTEHQTATSRYPISNVTVLHQGYSKQYSEIVTNGGDTTVKDRDRDIDVFKDNKVFLVIVILIGIFVLCFAIFVFTYTYFKCFRKTSKSRVKENELQAHYKSLDFEAMILEQPRHQAIETRGRFISESSYLSPVFIQNENYIEPRVVPETEIMRENNEALTESELTRQSTANRVNEAILPTGNLTEHVYIEITEDDCESESQISRADDGRENREVINLIRSATLRRESAYLNESK</sequence>
<dbReference type="GeneID" id="111104529"/>
<evidence type="ECO:0000313" key="2">
    <source>
        <dbReference type="Proteomes" id="UP000694844"/>
    </source>
</evidence>
<protein>
    <submittedName>
        <fullName evidence="3">Uncharacterized protein LOC111104529 isoform X1</fullName>
    </submittedName>
</protein>
<feature type="transmembrane region" description="Helical" evidence="1">
    <location>
        <begin position="176"/>
        <end position="201"/>
    </location>
</feature>
<keyword evidence="1" id="KW-0812">Transmembrane</keyword>
<dbReference type="AlphaFoldDB" id="A0A8B8AT40"/>
<dbReference type="OrthoDB" id="6206472at2759"/>
<proteinExistence type="predicted"/>
<reference evidence="3" key="1">
    <citation type="submission" date="2025-08" db="UniProtKB">
        <authorList>
            <consortium name="RefSeq"/>
        </authorList>
    </citation>
    <scope>IDENTIFICATION</scope>
    <source>
        <tissue evidence="3">Whole sample</tissue>
    </source>
</reference>
<dbReference type="RefSeq" id="XP_022294241.1">
    <property type="nucleotide sequence ID" value="XM_022438533.1"/>
</dbReference>